<dbReference type="HOGENOM" id="CLU_3371350_0_0_2"/>
<dbReference type="EMBL" id="CM001555">
    <property type="protein sequence ID" value="EJG06709.1"/>
    <property type="molecule type" value="Genomic_DNA"/>
</dbReference>
<keyword evidence="2" id="KW-1185">Reference proteome</keyword>
<gene>
    <name evidence="1" type="ORF">Metli_0745</name>
</gene>
<organism evidence="1 2">
    <name type="scientific">Methanofollis liminatans DSM 4140</name>
    <dbReference type="NCBI Taxonomy" id="28892"/>
    <lineage>
        <taxon>Archaea</taxon>
        <taxon>Methanobacteriati</taxon>
        <taxon>Methanobacteriota</taxon>
        <taxon>Stenosarchaea group</taxon>
        <taxon>Methanomicrobia</taxon>
        <taxon>Methanomicrobiales</taxon>
        <taxon>Methanomicrobiaceae</taxon>
        <taxon>Methanofollis</taxon>
    </lineage>
</organism>
<dbReference type="AlphaFoldDB" id="J0S821"/>
<evidence type="ECO:0000313" key="1">
    <source>
        <dbReference type="EMBL" id="EJG06709.1"/>
    </source>
</evidence>
<evidence type="ECO:0000313" key="2">
    <source>
        <dbReference type="Proteomes" id="UP000005095"/>
    </source>
</evidence>
<accession>J0S821</accession>
<proteinExistence type="predicted"/>
<name>J0S821_9EURY</name>
<sequence length="34" mass="3920">MVTPRDDISETGVVREILELQERPKLVDREPGLK</sequence>
<dbReference type="Proteomes" id="UP000005095">
    <property type="component" value="Chromosome"/>
</dbReference>
<reference evidence="1 2" key="1">
    <citation type="submission" date="2011-08" db="EMBL/GenBank/DDBJ databases">
        <title>The complete genome of Methanofollis liminatans DSM 4140.</title>
        <authorList>
            <consortium name="US DOE Joint Genome Institute (JGI-PGF)"/>
            <person name="Lucas S."/>
            <person name="Han J."/>
            <person name="Lapidus A."/>
            <person name="Bruce D."/>
            <person name="Goodwin L."/>
            <person name="Pitluck S."/>
            <person name="Peters L."/>
            <person name="Kyrpides N."/>
            <person name="Mavromatis K."/>
            <person name="Ivanova N."/>
            <person name="Mikhailova N."/>
            <person name="Lu M."/>
            <person name="Detter J.C."/>
            <person name="Tapia R."/>
            <person name="Han C."/>
            <person name="Land M."/>
            <person name="Hauser L."/>
            <person name="Markowitz V."/>
            <person name="Cheng J.-F."/>
            <person name="Hugenholtz P."/>
            <person name="Woyke T."/>
            <person name="Wu D."/>
            <person name="Spring S."/>
            <person name="Schuler E."/>
            <person name="Brambilla E."/>
            <person name="Klenk H.-P."/>
            <person name="Eisen J.A."/>
        </authorList>
    </citation>
    <scope>NUCLEOTIDE SEQUENCE [LARGE SCALE GENOMIC DNA]</scope>
    <source>
        <strain evidence="1 2">DSM 4140</strain>
    </source>
</reference>
<protein>
    <submittedName>
        <fullName evidence="1">Uncharacterized protein</fullName>
    </submittedName>
</protein>